<proteinExistence type="predicted"/>
<comment type="caution">
    <text evidence="5">The sequence shown here is derived from an EMBL/GenBank/DDBJ whole genome shotgun (WGS) entry which is preliminary data.</text>
</comment>
<sequence length="154" mass="16542">MLESNALSTLEAIDIKVATQVMDAGCIIGNRVNGIVDGLSGCWFAKFDTFSTAAEQGQPVARVISRITLQQILARALGDDAILINSNVVDFFDRGNKVCFKNGQQLDCDLLVGGDGISSKVRKILFRAKDSTYSGYTCYTGITDYVPPHIGTVG</sequence>
<dbReference type="PANTHER" id="PTHR46496">
    <property type="match status" value="1"/>
</dbReference>
<dbReference type="Gene3D" id="3.50.50.60">
    <property type="entry name" value="FAD/NAD(P)-binding domain"/>
    <property type="match status" value="1"/>
</dbReference>
<dbReference type="SUPFAM" id="SSF51905">
    <property type="entry name" value="FAD/NAD(P)-binding domain"/>
    <property type="match status" value="1"/>
</dbReference>
<dbReference type="Proteomes" id="UP000623129">
    <property type="component" value="Unassembled WGS sequence"/>
</dbReference>
<evidence type="ECO:0000313" key="5">
    <source>
        <dbReference type="EMBL" id="KAF3338593.1"/>
    </source>
</evidence>
<accession>A0A833VWP2</accession>
<keyword evidence="4" id="KW-0560">Oxidoreductase</keyword>
<dbReference type="GO" id="GO:0016491">
    <property type="term" value="F:oxidoreductase activity"/>
    <property type="evidence" value="ECO:0007669"/>
    <property type="project" value="UniProtKB-KW"/>
</dbReference>
<evidence type="ECO:0000313" key="6">
    <source>
        <dbReference type="Proteomes" id="UP000623129"/>
    </source>
</evidence>
<evidence type="ECO:0000256" key="4">
    <source>
        <dbReference type="ARBA" id="ARBA00023002"/>
    </source>
</evidence>
<gene>
    <name evidence="5" type="ORF">FCM35_KLT17430</name>
</gene>
<organism evidence="5 6">
    <name type="scientific">Carex littledalei</name>
    <dbReference type="NCBI Taxonomy" id="544730"/>
    <lineage>
        <taxon>Eukaryota</taxon>
        <taxon>Viridiplantae</taxon>
        <taxon>Streptophyta</taxon>
        <taxon>Embryophyta</taxon>
        <taxon>Tracheophyta</taxon>
        <taxon>Spermatophyta</taxon>
        <taxon>Magnoliopsida</taxon>
        <taxon>Liliopsida</taxon>
        <taxon>Poales</taxon>
        <taxon>Cyperaceae</taxon>
        <taxon>Cyperoideae</taxon>
        <taxon>Cariceae</taxon>
        <taxon>Carex</taxon>
        <taxon>Carex subgen. Euthyceras</taxon>
    </lineage>
</organism>
<keyword evidence="3" id="KW-0274">FAD</keyword>
<keyword evidence="2" id="KW-0285">Flavoprotein</keyword>
<dbReference type="EMBL" id="SWLB01000005">
    <property type="protein sequence ID" value="KAF3338593.1"/>
    <property type="molecule type" value="Genomic_DNA"/>
</dbReference>
<dbReference type="InterPro" id="IPR036188">
    <property type="entry name" value="FAD/NAD-bd_sf"/>
</dbReference>
<evidence type="ECO:0000256" key="1">
    <source>
        <dbReference type="ARBA" id="ARBA00001974"/>
    </source>
</evidence>
<dbReference type="OrthoDB" id="655030at2759"/>
<keyword evidence="6" id="KW-1185">Reference proteome</keyword>
<dbReference type="AlphaFoldDB" id="A0A833VWP2"/>
<evidence type="ECO:0000256" key="3">
    <source>
        <dbReference type="ARBA" id="ARBA00022827"/>
    </source>
</evidence>
<reference evidence="5" key="1">
    <citation type="submission" date="2020-01" db="EMBL/GenBank/DDBJ databases">
        <title>Genome sequence of Kobresia littledalei, the first chromosome-level genome in the family Cyperaceae.</title>
        <authorList>
            <person name="Qu G."/>
        </authorList>
    </citation>
    <scope>NUCLEOTIDE SEQUENCE</scope>
    <source>
        <strain evidence="5">C.B.Clarke</strain>
        <tissue evidence="5">Leaf</tissue>
    </source>
</reference>
<name>A0A833VWP2_9POAL</name>
<evidence type="ECO:0000256" key="2">
    <source>
        <dbReference type="ARBA" id="ARBA00022630"/>
    </source>
</evidence>
<comment type="cofactor">
    <cofactor evidence="1">
        <name>FAD</name>
        <dbReference type="ChEBI" id="CHEBI:57692"/>
    </cofactor>
</comment>
<dbReference type="PANTHER" id="PTHR46496:SF1">
    <property type="entry name" value="ZEAXANTHIN EPOXIDASE, CHLOROPLASTIC"/>
    <property type="match status" value="1"/>
</dbReference>
<protein>
    <submittedName>
        <fullName evidence="5">Zeaxanthin epoxidase</fullName>
    </submittedName>
</protein>